<keyword evidence="2" id="KW-1185">Reference proteome</keyword>
<evidence type="ECO:0000313" key="1">
    <source>
        <dbReference type="EMBL" id="SMC82813.1"/>
    </source>
</evidence>
<accession>A0AC61PPD9</accession>
<dbReference type="Proteomes" id="UP000192328">
    <property type="component" value="Unassembled WGS sequence"/>
</dbReference>
<protein>
    <submittedName>
        <fullName evidence="1">Endo-1,4-beta-xylanase</fullName>
    </submittedName>
</protein>
<comment type="caution">
    <text evidence="1">The sequence shown here is derived from an EMBL/GenBank/DDBJ whole genome shotgun (WGS) entry which is preliminary data.</text>
</comment>
<sequence length="424" mass="47385">MKNRERGTEMTDPEKLTETEGLPELIRFMNGEPVRTPDDWKRRREEILSLYSEYVYGYMPDKAGESLAWALKKDPETGGILMDITVSAGNRSASFSVLAGIPAAEKPEGGYPFYIEYWPWHYQNWFTKEWVTGFSDNCKYAMERGYAAIQYDCSRVSRDDSSYTGAFYTLYPYEPENPTGQRGALLAWAWGVSKVIDALENGAGKKLGINPGLSLVGGVSRYGKSAAVAGAYDERIRVTIPSCSGAGGTAIYRTNNQGKTYDLSSLGGPEQWTNDSQNEPLSNLQGGEGYWFCGNFARVPSARAFPVDQHMLCALAAGKNRHLIMVTGITSEGWNNTEGQCLAFAASQPVWDLLGCGEQNNMIIHLDGHAILRTDMEMILDYCDEHLLHKPVKDMQDKAQQMKGELFLRYNREVLDPLFAPYLR</sequence>
<proteinExistence type="predicted"/>
<dbReference type="EMBL" id="FWXZ01000007">
    <property type="protein sequence ID" value="SMC82813.1"/>
    <property type="molecule type" value="Genomic_DNA"/>
</dbReference>
<evidence type="ECO:0000313" key="2">
    <source>
        <dbReference type="Proteomes" id="UP000192328"/>
    </source>
</evidence>
<organism evidence="1 2">
    <name type="scientific">Aristaeella lactis</name>
    <dbReference type="NCBI Taxonomy" id="3046383"/>
    <lineage>
        <taxon>Bacteria</taxon>
        <taxon>Bacillati</taxon>
        <taxon>Bacillota</taxon>
        <taxon>Clostridia</taxon>
        <taxon>Eubacteriales</taxon>
        <taxon>Aristaeellaceae</taxon>
        <taxon>Aristaeella</taxon>
    </lineage>
</organism>
<name>A0AC61PPD9_9FIRM</name>
<reference evidence="1" key="1">
    <citation type="submission" date="2017-04" db="EMBL/GenBank/DDBJ databases">
        <authorList>
            <person name="Varghese N."/>
            <person name="Submissions S."/>
        </authorList>
    </citation>
    <scope>NUCLEOTIDE SEQUENCE</scope>
    <source>
        <strain evidence="1">WTE2008</strain>
    </source>
</reference>
<gene>
    <name evidence="1" type="ORF">SAMN06297397_2729</name>
</gene>